<dbReference type="PANTHER" id="PTHR44942">
    <property type="entry name" value="METHYLTRANSF_11 DOMAIN-CONTAINING PROTEIN"/>
    <property type="match status" value="1"/>
</dbReference>
<reference evidence="4 5" key="1">
    <citation type="submission" date="2021-03" db="EMBL/GenBank/DDBJ databases">
        <title>Sequencing the genomes of 1000 actinobacteria strains.</title>
        <authorList>
            <person name="Klenk H.-P."/>
        </authorList>
    </citation>
    <scope>NUCLEOTIDE SEQUENCE [LARGE SCALE GENOMIC DNA]</scope>
    <source>
        <strain evidence="4 5">DSM 45510</strain>
    </source>
</reference>
<name>A0ABS4Q0W9_9PSEU</name>
<dbReference type="InterPro" id="IPR051052">
    <property type="entry name" value="Diverse_substrate_MTase"/>
</dbReference>
<dbReference type="Gene3D" id="3.40.50.150">
    <property type="entry name" value="Vaccinia Virus protein VP39"/>
    <property type="match status" value="1"/>
</dbReference>
<dbReference type="InterPro" id="IPR041698">
    <property type="entry name" value="Methyltransf_25"/>
</dbReference>
<protein>
    <submittedName>
        <fullName evidence="4">SAM-dependent methyltransferase</fullName>
    </submittedName>
</protein>
<dbReference type="GO" id="GO:0008168">
    <property type="term" value="F:methyltransferase activity"/>
    <property type="evidence" value="ECO:0007669"/>
    <property type="project" value="UniProtKB-KW"/>
</dbReference>
<comment type="caution">
    <text evidence="4">The sequence shown here is derived from an EMBL/GenBank/DDBJ whole genome shotgun (WGS) entry which is preliminary data.</text>
</comment>
<dbReference type="Proteomes" id="UP000741013">
    <property type="component" value="Unassembled WGS sequence"/>
</dbReference>
<accession>A0ABS4Q0W9</accession>
<evidence type="ECO:0000259" key="3">
    <source>
        <dbReference type="Pfam" id="PF13649"/>
    </source>
</evidence>
<dbReference type="CDD" id="cd02440">
    <property type="entry name" value="AdoMet_MTases"/>
    <property type="match status" value="1"/>
</dbReference>
<evidence type="ECO:0000256" key="1">
    <source>
        <dbReference type="ARBA" id="ARBA00022603"/>
    </source>
</evidence>
<dbReference type="Pfam" id="PF13649">
    <property type="entry name" value="Methyltransf_25"/>
    <property type="match status" value="1"/>
</dbReference>
<gene>
    <name evidence="4" type="ORF">JOM49_006842</name>
</gene>
<proteinExistence type="predicted"/>
<dbReference type="InterPro" id="IPR029063">
    <property type="entry name" value="SAM-dependent_MTases_sf"/>
</dbReference>
<evidence type="ECO:0000313" key="4">
    <source>
        <dbReference type="EMBL" id="MBP2185316.1"/>
    </source>
</evidence>
<dbReference type="GO" id="GO:0032259">
    <property type="term" value="P:methylation"/>
    <property type="evidence" value="ECO:0007669"/>
    <property type="project" value="UniProtKB-KW"/>
</dbReference>
<dbReference type="PANTHER" id="PTHR44942:SF4">
    <property type="entry name" value="METHYLTRANSFERASE TYPE 11 DOMAIN-CONTAINING PROTEIN"/>
    <property type="match status" value="1"/>
</dbReference>
<organism evidence="4 5">
    <name type="scientific">Amycolatopsis magusensis</name>
    <dbReference type="NCBI Taxonomy" id="882444"/>
    <lineage>
        <taxon>Bacteria</taxon>
        <taxon>Bacillati</taxon>
        <taxon>Actinomycetota</taxon>
        <taxon>Actinomycetes</taxon>
        <taxon>Pseudonocardiales</taxon>
        <taxon>Pseudonocardiaceae</taxon>
        <taxon>Amycolatopsis</taxon>
    </lineage>
</organism>
<keyword evidence="2" id="KW-0808">Transferase</keyword>
<evidence type="ECO:0000313" key="5">
    <source>
        <dbReference type="Proteomes" id="UP000741013"/>
    </source>
</evidence>
<keyword evidence="1 4" id="KW-0489">Methyltransferase</keyword>
<evidence type="ECO:0000256" key="2">
    <source>
        <dbReference type="ARBA" id="ARBA00022679"/>
    </source>
</evidence>
<dbReference type="SUPFAM" id="SSF53335">
    <property type="entry name" value="S-adenosyl-L-methionine-dependent methyltransferases"/>
    <property type="match status" value="1"/>
</dbReference>
<keyword evidence="5" id="KW-1185">Reference proteome</keyword>
<feature type="domain" description="Methyltransferase" evidence="3">
    <location>
        <begin position="41"/>
        <end position="125"/>
    </location>
</feature>
<dbReference type="RefSeq" id="WP_209668219.1">
    <property type="nucleotide sequence ID" value="NZ_JAGGMS010000001.1"/>
</dbReference>
<sequence>MSWEWDPTLYAGSAEYYARGRIDYPAALAAEFELNGSGRLLDVGCGPGSLTLLLAGEVEEAVGIDADPDMIAEAERRAAGLSNTRWVCLRAEELPAGLGKFRLVTFAQSFHWTDRPRVAAIVRGMLAADGACAHLHAITHKGVATAVPLEHPSPPHAEITELVREYLGPVRRAGRSRLPHGTPGGESEIYRAAGFTMVRRIEMAGRVVTRDIDDLVASVYSLSSSTPHLFGELQPEFEVDLRELLWRSSSSGLFSERAADLAVDVWCP</sequence>
<dbReference type="EMBL" id="JAGGMS010000001">
    <property type="protein sequence ID" value="MBP2185316.1"/>
    <property type="molecule type" value="Genomic_DNA"/>
</dbReference>